<dbReference type="Proteomes" id="UP000664169">
    <property type="component" value="Unassembled WGS sequence"/>
</dbReference>
<evidence type="ECO:0000313" key="7">
    <source>
        <dbReference type="EMBL" id="CAF9910327.1"/>
    </source>
</evidence>
<dbReference type="OrthoDB" id="5059218at2759"/>
<dbReference type="SUPFAM" id="SSF52413">
    <property type="entry name" value="UDP-glucose/GDP-mannose dehydrogenase C-terminal domain"/>
    <property type="match status" value="1"/>
</dbReference>
<keyword evidence="8" id="KW-1185">Reference proteome</keyword>
<comment type="caution">
    <text evidence="7">The sequence shown here is derived from an EMBL/GenBank/DDBJ whole genome shotgun (WGS) entry which is preliminary data.</text>
</comment>
<dbReference type="AlphaFoldDB" id="A0A8H3I0L4"/>
<sequence length="447" mass="49455">MQSRKSSDTSTCVCVIGVGYVGLSLLGVFGRHFQCIGFDISEKRIKELRSQQNFDGYDHKIELTTDEALLSRGTHYLISVPTLLHGDLSINLDYVKSAIHTVTKYARPRCCIVIESSVAVGTTRTLLGPYMRKYHCGMSPERIDPGRTFPAARDIPKIVSGLTESSLKQINALYSQAFTTTVPVSSTDMAEMCKNAENCQRMVMISYVNEISDACEEHGIDVHEMLAACDTKPFGYSPYQPGLGVGGHCIPVNPYYLMANNKLPVLETATKRMLERPIKKARKIYAECINNIGRQTPLGQASKPRVLVVGLAFKPGQSDTSGSPGLSLSKEMVNLGCARIAYYDPLVSQSKIPWIAKLEAADWNQAYIDTEFDVVVACNKQKGVDFSVLQNLDRAMLSSFFRMDSPKPKPKQKQIISAMLFSKSPVKNIRFLDTFGVQVLRPIAAQI</sequence>
<dbReference type="InterPro" id="IPR036220">
    <property type="entry name" value="UDP-Glc/GDP-Man_DH_C_sf"/>
</dbReference>
<evidence type="ECO:0000256" key="3">
    <source>
        <dbReference type="ARBA" id="ARBA00023027"/>
    </source>
</evidence>
<dbReference type="GO" id="GO:0000271">
    <property type="term" value="P:polysaccharide biosynthetic process"/>
    <property type="evidence" value="ECO:0007669"/>
    <property type="project" value="InterPro"/>
</dbReference>
<keyword evidence="5" id="KW-0812">Transmembrane</keyword>
<dbReference type="SMART" id="SM00984">
    <property type="entry name" value="UDPG_MGDP_dh_C"/>
    <property type="match status" value="1"/>
</dbReference>
<dbReference type="InterPro" id="IPR036291">
    <property type="entry name" value="NAD(P)-bd_dom_sf"/>
</dbReference>
<dbReference type="InterPro" id="IPR001732">
    <property type="entry name" value="UDP-Glc/GDP-Man_DH_N"/>
</dbReference>
<feature type="transmembrane region" description="Helical" evidence="5">
    <location>
        <begin position="12"/>
        <end position="33"/>
    </location>
</feature>
<dbReference type="EMBL" id="CAJPDQ010000005">
    <property type="protein sequence ID" value="CAF9910327.1"/>
    <property type="molecule type" value="Genomic_DNA"/>
</dbReference>
<dbReference type="GO" id="GO:0016616">
    <property type="term" value="F:oxidoreductase activity, acting on the CH-OH group of donors, NAD or NADP as acceptor"/>
    <property type="evidence" value="ECO:0007669"/>
    <property type="project" value="InterPro"/>
</dbReference>
<dbReference type="InterPro" id="IPR017476">
    <property type="entry name" value="UDP-Glc/GDP-Man"/>
</dbReference>
<organism evidence="7 8">
    <name type="scientific">Gomphillus americanus</name>
    <dbReference type="NCBI Taxonomy" id="1940652"/>
    <lineage>
        <taxon>Eukaryota</taxon>
        <taxon>Fungi</taxon>
        <taxon>Dikarya</taxon>
        <taxon>Ascomycota</taxon>
        <taxon>Pezizomycotina</taxon>
        <taxon>Lecanoromycetes</taxon>
        <taxon>OSLEUM clade</taxon>
        <taxon>Ostropomycetidae</taxon>
        <taxon>Ostropales</taxon>
        <taxon>Graphidaceae</taxon>
        <taxon>Gomphilloideae</taxon>
        <taxon>Gomphillus</taxon>
    </lineage>
</organism>
<evidence type="ECO:0000259" key="6">
    <source>
        <dbReference type="SMART" id="SM00984"/>
    </source>
</evidence>
<feature type="domain" description="UDP-glucose/GDP-mannose dehydrogenase C-terminal" evidence="6">
    <location>
        <begin position="307"/>
        <end position="399"/>
    </location>
</feature>
<dbReference type="Pfam" id="PF03721">
    <property type="entry name" value="UDPG_MGDP_dh_N"/>
    <property type="match status" value="1"/>
</dbReference>
<keyword evidence="2" id="KW-0560">Oxidoreductase</keyword>
<evidence type="ECO:0000256" key="4">
    <source>
        <dbReference type="PIRNR" id="PIRNR000124"/>
    </source>
</evidence>
<proteinExistence type="inferred from homology"/>
<dbReference type="InterPro" id="IPR008927">
    <property type="entry name" value="6-PGluconate_DH-like_C_sf"/>
</dbReference>
<evidence type="ECO:0000256" key="5">
    <source>
        <dbReference type="SAM" id="Phobius"/>
    </source>
</evidence>
<reference evidence="7" key="1">
    <citation type="submission" date="2021-03" db="EMBL/GenBank/DDBJ databases">
        <authorList>
            <person name="Tagirdzhanova G."/>
        </authorList>
    </citation>
    <scope>NUCLEOTIDE SEQUENCE</scope>
</reference>
<comment type="similarity">
    <text evidence="1 4">Belongs to the UDP-glucose/GDP-mannose dehydrogenase family.</text>
</comment>
<dbReference type="PANTHER" id="PTHR43491:SF2">
    <property type="entry name" value="UDP-N-ACETYL-D-MANNOSAMINE DEHYDROGENASE"/>
    <property type="match status" value="1"/>
</dbReference>
<evidence type="ECO:0000313" key="8">
    <source>
        <dbReference type="Proteomes" id="UP000664169"/>
    </source>
</evidence>
<evidence type="ECO:0000256" key="1">
    <source>
        <dbReference type="ARBA" id="ARBA00006601"/>
    </source>
</evidence>
<protein>
    <recommendedName>
        <fullName evidence="6">UDP-glucose/GDP-mannose dehydrogenase C-terminal domain-containing protein</fullName>
    </recommendedName>
</protein>
<dbReference type="Pfam" id="PF00984">
    <property type="entry name" value="UDPG_MGDP_dh"/>
    <property type="match status" value="1"/>
</dbReference>
<keyword evidence="5" id="KW-1133">Transmembrane helix</keyword>
<keyword evidence="3" id="KW-0520">NAD</keyword>
<dbReference type="PANTHER" id="PTHR43491">
    <property type="entry name" value="UDP-N-ACETYL-D-MANNOSAMINE DEHYDROGENASE"/>
    <property type="match status" value="1"/>
</dbReference>
<name>A0A8H3I0L4_9LECA</name>
<dbReference type="InterPro" id="IPR014027">
    <property type="entry name" value="UDP-Glc/GDP-Man_DH_C"/>
</dbReference>
<evidence type="ECO:0000256" key="2">
    <source>
        <dbReference type="ARBA" id="ARBA00023002"/>
    </source>
</evidence>
<dbReference type="InterPro" id="IPR028359">
    <property type="entry name" value="UDP_ManNAc/GlcNAc_DH"/>
</dbReference>
<dbReference type="GO" id="GO:0051287">
    <property type="term" value="F:NAD binding"/>
    <property type="evidence" value="ECO:0007669"/>
    <property type="project" value="InterPro"/>
</dbReference>
<accession>A0A8H3I0L4</accession>
<dbReference type="PIRSF" id="PIRSF000124">
    <property type="entry name" value="UDPglc_GDPman_dh"/>
    <property type="match status" value="1"/>
</dbReference>
<keyword evidence="5" id="KW-0472">Membrane</keyword>
<dbReference type="Gene3D" id="3.40.50.720">
    <property type="entry name" value="NAD(P)-binding Rossmann-like Domain"/>
    <property type="match status" value="2"/>
</dbReference>
<dbReference type="SUPFAM" id="SSF48179">
    <property type="entry name" value="6-phosphogluconate dehydrogenase C-terminal domain-like"/>
    <property type="match status" value="1"/>
</dbReference>
<dbReference type="SUPFAM" id="SSF51735">
    <property type="entry name" value="NAD(P)-binding Rossmann-fold domains"/>
    <property type="match status" value="1"/>
</dbReference>
<dbReference type="InterPro" id="IPR014026">
    <property type="entry name" value="UDP-Glc/GDP-Man_DH_dimer"/>
</dbReference>
<dbReference type="GO" id="GO:0016628">
    <property type="term" value="F:oxidoreductase activity, acting on the CH-CH group of donors, NAD or NADP as acceptor"/>
    <property type="evidence" value="ECO:0007669"/>
    <property type="project" value="InterPro"/>
</dbReference>
<dbReference type="NCBIfam" id="TIGR03026">
    <property type="entry name" value="NDP-sugDHase"/>
    <property type="match status" value="1"/>
</dbReference>
<gene>
    <name evidence="7" type="ORF">GOMPHAMPRED_007047</name>
</gene>
<dbReference type="PIRSF" id="PIRSF500136">
    <property type="entry name" value="UDP_ManNAc_DH"/>
    <property type="match status" value="1"/>
</dbReference>